<dbReference type="Gene3D" id="3.40.109.10">
    <property type="entry name" value="NADH Oxidase"/>
    <property type="match status" value="1"/>
</dbReference>
<dbReference type="Proteomes" id="UP000029518">
    <property type="component" value="Chromosome"/>
</dbReference>
<evidence type="ECO:0000259" key="8">
    <source>
        <dbReference type="Pfam" id="PF00881"/>
    </source>
</evidence>
<dbReference type="SUPFAM" id="SSF55469">
    <property type="entry name" value="FMN-dependent nitroreductase-like"/>
    <property type="match status" value="1"/>
</dbReference>
<dbReference type="AlphaFoldDB" id="A0A089LD43"/>
<dbReference type="Pfam" id="PF00881">
    <property type="entry name" value="Nitroreductase"/>
    <property type="match status" value="1"/>
</dbReference>
<evidence type="ECO:0000256" key="4">
    <source>
        <dbReference type="ARBA" id="ARBA00022643"/>
    </source>
</evidence>
<dbReference type="PANTHER" id="PTHR23026">
    <property type="entry name" value="NADPH NITROREDUCTASE"/>
    <property type="match status" value="1"/>
</dbReference>
<dbReference type="HOGENOM" id="CLU_070764_4_1_9"/>
<sequence>MDTTAKATATTKQEILAAYEYRHATKVFDSSRKISEEDFGFILETGRLSPSSFGFEPWKFVIVQSMDIREKLLPYAWGAQKQLPTASHFMLILARLPRDMAADSEYIQGMMRDVQNLPPEIAGGKQKVYDVFLKSDFGLEGNERAIFEWGARQTYLALGNMMTAAAQIGIDSCPIEGFDKAKIEQVLTEEGIMDPAHFGIACMAAFGYRVNEPRGKTRQTAGQVVQWV</sequence>
<accession>A0A089LD43</accession>
<protein>
    <submittedName>
        <fullName evidence="9">NAD(P)H nitroreductase YfkO</fullName>
    </submittedName>
</protein>
<dbReference type="EMBL" id="CP009285">
    <property type="protein sequence ID" value="AIQ58000.1"/>
    <property type="molecule type" value="Genomic_DNA"/>
</dbReference>
<dbReference type="InterPro" id="IPR029479">
    <property type="entry name" value="Nitroreductase"/>
</dbReference>
<evidence type="ECO:0000313" key="9">
    <source>
        <dbReference type="EMBL" id="AIQ58000.1"/>
    </source>
</evidence>
<organism evidence="9 10">
    <name type="scientific">Paenibacillus borealis</name>
    <dbReference type="NCBI Taxonomy" id="160799"/>
    <lineage>
        <taxon>Bacteria</taxon>
        <taxon>Bacillati</taxon>
        <taxon>Bacillota</taxon>
        <taxon>Bacilli</taxon>
        <taxon>Bacillales</taxon>
        <taxon>Paenibacillaceae</taxon>
        <taxon>Paenibacillus</taxon>
    </lineage>
</organism>
<dbReference type="GO" id="GO:0046256">
    <property type="term" value="P:2,4,6-trinitrotoluene catabolic process"/>
    <property type="evidence" value="ECO:0007669"/>
    <property type="project" value="TreeGrafter"/>
</dbReference>
<evidence type="ECO:0000313" key="10">
    <source>
        <dbReference type="Proteomes" id="UP000029518"/>
    </source>
</evidence>
<proteinExistence type="inferred from homology"/>
<keyword evidence="10" id="KW-1185">Reference proteome</keyword>
<dbReference type="OrthoDB" id="9809288at2"/>
<keyword evidence="5" id="KW-0521">NADP</keyword>
<gene>
    <name evidence="9" type="ORF">PBOR_14480</name>
</gene>
<dbReference type="KEGG" id="pbd:PBOR_14480"/>
<keyword evidence="3" id="KW-0285">Flavoprotein</keyword>
<dbReference type="GO" id="GO:0046857">
    <property type="term" value="F:oxidoreductase activity, acting on other nitrogenous compounds as donors, with NAD or NADP as acceptor"/>
    <property type="evidence" value="ECO:0007669"/>
    <property type="project" value="TreeGrafter"/>
</dbReference>
<reference evidence="9" key="1">
    <citation type="submission" date="2014-08" db="EMBL/GenBank/DDBJ databases">
        <title>Comparative genomics of the Paenibacillus odorifer group.</title>
        <authorList>
            <person name="den Bakker H.C."/>
            <person name="Tsai Y.-C.Y.-C."/>
            <person name="Martin N."/>
            <person name="Korlach J."/>
            <person name="Wiedmann M."/>
        </authorList>
    </citation>
    <scope>NUCLEOTIDE SEQUENCE [LARGE SCALE GENOMIC DNA]</scope>
    <source>
        <strain evidence="9">DSM 13188</strain>
    </source>
</reference>
<evidence type="ECO:0000256" key="5">
    <source>
        <dbReference type="ARBA" id="ARBA00022857"/>
    </source>
</evidence>
<evidence type="ECO:0000256" key="6">
    <source>
        <dbReference type="ARBA" id="ARBA00023002"/>
    </source>
</evidence>
<evidence type="ECO:0000256" key="7">
    <source>
        <dbReference type="ARBA" id="ARBA00023027"/>
    </source>
</evidence>
<dbReference type="CDD" id="cd02149">
    <property type="entry name" value="NfsB-like"/>
    <property type="match status" value="1"/>
</dbReference>
<dbReference type="InterPro" id="IPR050627">
    <property type="entry name" value="Nitroreductase/BluB"/>
</dbReference>
<feature type="domain" description="Nitroreductase" evidence="8">
    <location>
        <begin position="21"/>
        <end position="189"/>
    </location>
</feature>
<dbReference type="RefSeq" id="WP_042212513.1">
    <property type="nucleotide sequence ID" value="NZ_CP009285.1"/>
</dbReference>
<dbReference type="InterPro" id="IPR000415">
    <property type="entry name" value="Nitroreductase-like"/>
</dbReference>
<dbReference type="InterPro" id="IPR033878">
    <property type="entry name" value="NfsB-like"/>
</dbReference>
<evidence type="ECO:0000256" key="2">
    <source>
        <dbReference type="ARBA" id="ARBA00007118"/>
    </source>
</evidence>
<keyword evidence="6" id="KW-0560">Oxidoreductase</keyword>
<dbReference type="PANTHER" id="PTHR23026:SF125">
    <property type="entry name" value="OXYGEN-INSENSITIVE NAD(P)H NITROREDUCTASE"/>
    <property type="match status" value="1"/>
</dbReference>
<comment type="cofactor">
    <cofactor evidence="1">
        <name>FMN</name>
        <dbReference type="ChEBI" id="CHEBI:58210"/>
    </cofactor>
</comment>
<name>A0A089LD43_PAEBO</name>
<keyword evidence="7" id="KW-0520">NAD</keyword>
<comment type="similarity">
    <text evidence="2">Belongs to the nitroreductase family.</text>
</comment>
<dbReference type="GO" id="GO:0005829">
    <property type="term" value="C:cytosol"/>
    <property type="evidence" value="ECO:0007669"/>
    <property type="project" value="TreeGrafter"/>
</dbReference>
<evidence type="ECO:0000256" key="1">
    <source>
        <dbReference type="ARBA" id="ARBA00001917"/>
    </source>
</evidence>
<evidence type="ECO:0000256" key="3">
    <source>
        <dbReference type="ARBA" id="ARBA00022630"/>
    </source>
</evidence>
<keyword evidence="4" id="KW-0288">FMN</keyword>